<dbReference type="InterPro" id="IPR050232">
    <property type="entry name" value="FBL13/AtMIF1-like"/>
</dbReference>
<dbReference type="EMBL" id="CAWUPB010001189">
    <property type="protein sequence ID" value="CAK7351807.1"/>
    <property type="molecule type" value="Genomic_DNA"/>
</dbReference>
<name>A0AAV1SLV5_9ROSI</name>
<protein>
    <submittedName>
        <fullName evidence="1">Uncharacterized protein</fullName>
    </submittedName>
</protein>
<dbReference type="InterPro" id="IPR032675">
    <property type="entry name" value="LRR_dom_sf"/>
</dbReference>
<evidence type="ECO:0000313" key="2">
    <source>
        <dbReference type="Proteomes" id="UP001314170"/>
    </source>
</evidence>
<organism evidence="1 2">
    <name type="scientific">Dovyalis caffra</name>
    <dbReference type="NCBI Taxonomy" id="77055"/>
    <lineage>
        <taxon>Eukaryota</taxon>
        <taxon>Viridiplantae</taxon>
        <taxon>Streptophyta</taxon>
        <taxon>Embryophyta</taxon>
        <taxon>Tracheophyta</taxon>
        <taxon>Spermatophyta</taxon>
        <taxon>Magnoliopsida</taxon>
        <taxon>eudicotyledons</taxon>
        <taxon>Gunneridae</taxon>
        <taxon>Pentapetalae</taxon>
        <taxon>rosids</taxon>
        <taxon>fabids</taxon>
        <taxon>Malpighiales</taxon>
        <taxon>Salicaceae</taxon>
        <taxon>Flacourtieae</taxon>
        <taxon>Dovyalis</taxon>
    </lineage>
</organism>
<gene>
    <name evidence="1" type="ORF">DCAF_LOCUS24007</name>
</gene>
<dbReference type="Proteomes" id="UP001314170">
    <property type="component" value="Unassembled WGS sequence"/>
</dbReference>
<dbReference type="PANTHER" id="PTHR31900">
    <property type="entry name" value="F-BOX/RNI SUPERFAMILY PROTEIN-RELATED"/>
    <property type="match status" value="1"/>
</dbReference>
<dbReference type="Gene3D" id="3.80.10.10">
    <property type="entry name" value="Ribonuclease Inhibitor"/>
    <property type="match status" value="1"/>
</dbReference>
<comment type="caution">
    <text evidence="1">The sequence shown here is derived from an EMBL/GenBank/DDBJ whole genome shotgun (WGS) entry which is preliminary data.</text>
</comment>
<keyword evidence="2" id="KW-1185">Reference proteome</keyword>
<reference evidence="1 2" key="1">
    <citation type="submission" date="2024-01" db="EMBL/GenBank/DDBJ databases">
        <authorList>
            <person name="Waweru B."/>
        </authorList>
    </citation>
    <scope>NUCLEOTIDE SEQUENCE [LARGE SCALE GENOMIC DNA]</scope>
</reference>
<dbReference type="AlphaFoldDB" id="A0AAV1SLV5"/>
<sequence length="460" mass="52838">MNVWKSHPCLDFNYDTFSSILESDHDGTMIDFTDFINQVLIRRNNFKIAKLSFHCRYEIRHSTVESLIYYAIKHNVEDIYINASCDSLIVLPRCFFNCESLRSLKFYVHDYGLALPESLGLPSLKTLHLGGVRNCDGKIFTSCPNLEDLMIKDICLALMGQCKVIIYAPKLTNFKFDGKDPLVWSEVNLSSLDDVNVDLQKDLDLYFVDDDEFEQERNLKILNLIKMLNEFHNTRSLTLSMNTIEALSKVPAALNEHTSPFTNLKYLKLETDGKEVAVPANILNYFLQSYSLLKAQTHAVVKLNDMEAVIHYPWHVDAFQVLTSPLGLSFQQRTFAAPNTLVREMARRQLLLLLKPFDVYPVGQSNGDSLSIDFRIVLTQEWRMRKLQVNALVSSSMLRRSLFSNGAIDVLARLYQSQDFQMTLNLNVLTIKREHVKRPRNGFDILAQEGELINILYVSI</sequence>
<evidence type="ECO:0000313" key="1">
    <source>
        <dbReference type="EMBL" id="CAK7351807.1"/>
    </source>
</evidence>
<accession>A0AAV1SLV5</accession>
<dbReference type="PANTHER" id="PTHR31900:SF32">
    <property type="entry name" value="F-BOX_RNI_FBD-LIKE DOMAIN PROTEIN"/>
    <property type="match status" value="1"/>
</dbReference>
<proteinExistence type="predicted"/>
<dbReference type="SUPFAM" id="SSF52058">
    <property type="entry name" value="L domain-like"/>
    <property type="match status" value="1"/>
</dbReference>